<dbReference type="SUPFAM" id="SSF52058">
    <property type="entry name" value="L domain-like"/>
    <property type="match status" value="1"/>
</dbReference>
<evidence type="ECO:0000313" key="5">
    <source>
        <dbReference type="Proteomes" id="UP000008827"/>
    </source>
</evidence>
<organism evidence="3">
    <name type="scientific">Glycine max</name>
    <name type="common">Soybean</name>
    <name type="synonym">Glycine hispida</name>
    <dbReference type="NCBI Taxonomy" id="3847"/>
    <lineage>
        <taxon>Eukaryota</taxon>
        <taxon>Viridiplantae</taxon>
        <taxon>Streptophyta</taxon>
        <taxon>Embryophyta</taxon>
        <taxon>Tracheophyta</taxon>
        <taxon>Spermatophyta</taxon>
        <taxon>Magnoliopsida</taxon>
        <taxon>eudicotyledons</taxon>
        <taxon>Gunneridae</taxon>
        <taxon>Pentapetalae</taxon>
        <taxon>rosids</taxon>
        <taxon>fabids</taxon>
        <taxon>Fabales</taxon>
        <taxon>Fabaceae</taxon>
        <taxon>Papilionoideae</taxon>
        <taxon>50 kb inversion clade</taxon>
        <taxon>NPAAA clade</taxon>
        <taxon>indigoferoid/millettioid clade</taxon>
        <taxon>Phaseoleae</taxon>
        <taxon>Glycine</taxon>
        <taxon>Glycine subgen. Soja</taxon>
    </lineage>
</organism>
<dbReference type="InterPro" id="IPR050905">
    <property type="entry name" value="Plant_NBS-LRR"/>
</dbReference>
<reference evidence="3" key="3">
    <citation type="submission" date="2018-07" db="EMBL/GenBank/DDBJ databases">
        <title>WGS assembly of Glycine max.</title>
        <authorList>
            <person name="Schmutz J."/>
            <person name="Cannon S."/>
            <person name="Schlueter J."/>
            <person name="Ma J."/>
            <person name="Mitros T."/>
            <person name="Nelson W."/>
            <person name="Hyten D."/>
            <person name="Song Q."/>
            <person name="Thelen J."/>
            <person name="Cheng J."/>
            <person name="Xu D."/>
            <person name="Hellsten U."/>
            <person name="May G."/>
            <person name="Yu Y."/>
            <person name="Sakurai T."/>
            <person name="Umezawa T."/>
            <person name="Bhattacharyya M."/>
            <person name="Sandhu D."/>
            <person name="Valliyodan B."/>
            <person name="Lindquist E."/>
            <person name="Peto M."/>
            <person name="Grant D."/>
            <person name="Shu S."/>
            <person name="Goodstein D."/>
            <person name="Barry K."/>
            <person name="Futrell-Griggs M."/>
            <person name="Abernathy B."/>
            <person name="Du J."/>
            <person name="Tian Z."/>
            <person name="Zhu L."/>
            <person name="Gill N."/>
            <person name="Joshi T."/>
            <person name="Libault M."/>
            <person name="Sethuraman A."/>
            <person name="Zhang X."/>
            <person name="Shinozaki K."/>
            <person name="Nguyen H."/>
            <person name="Wing R."/>
            <person name="Cregan P."/>
            <person name="Specht J."/>
            <person name="Grimwood J."/>
            <person name="Rokhsar D."/>
            <person name="Stacey G."/>
            <person name="Shoemaker R."/>
            <person name="Jackson S."/>
        </authorList>
    </citation>
    <scope>NUCLEOTIDE SEQUENCE</scope>
    <source>
        <tissue evidence="3">Callus</tissue>
    </source>
</reference>
<name>A0A0R0L0J9_SOYBN</name>
<evidence type="ECO:0000313" key="3">
    <source>
        <dbReference type="EMBL" id="KRH72848.1"/>
    </source>
</evidence>
<dbReference type="Pfam" id="PF23247">
    <property type="entry name" value="LRR_RPS2"/>
    <property type="match status" value="1"/>
</dbReference>
<dbReference type="EMBL" id="CM000835">
    <property type="protein sequence ID" value="KRH72848.1"/>
    <property type="molecule type" value="Genomic_DNA"/>
</dbReference>
<dbReference type="InParanoid" id="A0A0R0L0J9"/>
<dbReference type="PANTHER" id="PTHR33463">
    <property type="entry name" value="NB-ARC DOMAIN-CONTAINING PROTEIN-RELATED"/>
    <property type="match status" value="1"/>
</dbReference>
<keyword evidence="1" id="KW-0611">Plant defense</keyword>
<dbReference type="Proteomes" id="UP000008827">
    <property type="component" value="Chromosome 2"/>
</dbReference>
<dbReference type="AlphaFoldDB" id="A0A0R0L0J9"/>
<dbReference type="EnsemblPlants" id="KRH72848">
    <property type="protein sequence ID" value="KRH72848"/>
    <property type="gene ID" value="GLYMA_02G237400"/>
</dbReference>
<reference evidence="4" key="2">
    <citation type="submission" date="2018-02" db="UniProtKB">
        <authorList>
            <consortium name="EnsemblPlants"/>
        </authorList>
    </citation>
    <scope>IDENTIFICATION</scope>
    <source>
        <strain evidence="4">Williams 82</strain>
    </source>
</reference>
<reference evidence="3 4" key="1">
    <citation type="journal article" date="2010" name="Nature">
        <title>Genome sequence of the palaeopolyploid soybean.</title>
        <authorList>
            <person name="Schmutz J."/>
            <person name="Cannon S.B."/>
            <person name="Schlueter J."/>
            <person name="Ma J."/>
            <person name="Mitros T."/>
            <person name="Nelson W."/>
            <person name="Hyten D.L."/>
            <person name="Song Q."/>
            <person name="Thelen J.J."/>
            <person name="Cheng J."/>
            <person name="Xu D."/>
            <person name="Hellsten U."/>
            <person name="May G.D."/>
            <person name="Yu Y."/>
            <person name="Sakurai T."/>
            <person name="Umezawa T."/>
            <person name="Bhattacharyya M.K."/>
            <person name="Sandhu D."/>
            <person name="Valliyodan B."/>
            <person name="Lindquist E."/>
            <person name="Peto M."/>
            <person name="Grant D."/>
            <person name="Shu S."/>
            <person name="Goodstein D."/>
            <person name="Barry K."/>
            <person name="Futrell-Griggs M."/>
            <person name="Abernathy B."/>
            <person name="Du J."/>
            <person name="Tian Z."/>
            <person name="Zhu L."/>
            <person name="Gill N."/>
            <person name="Joshi T."/>
            <person name="Libault M."/>
            <person name="Sethuraman A."/>
            <person name="Zhang X.-C."/>
            <person name="Shinozaki K."/>
            <person name="Nguyen H.T."/>
            <person name="Wing R.A."/>
            <person name="Cregan P."/>
            <person name="Specht J."/>
            <person name="Grimwood J."/>
            <person name="Rokhsar D."/>
            <person name="Stacey G."/>
            <person name="Shoemaker R.C."/>
            <person name="Jackson S.A."/>
        </authorList>
    </citation>
    <scope>NUCLEOTIDE SEQUENCE</scope>
    <source>
        <strain evidence="4">cv. Williams 82</strain>
        <tissue evidence="3">Callus</tissue>
    </source>
</reference>
<evidence type="ECO:0000313" key="4">
    <source>
        <dbReference type="EnsemblPlants" id="KRH72848"/>
    </source>
</evidence>
<gene>
    <name evidence="3" type="ORF">GLYMA_02G237400</name>
</gene>
<proteinExistence type="predicted"/>
<dbReference type="Gene3D" id="3.80.10.10">
    <property type="entry name" value="Ribonuclease Inhibitor"/>
    <property type="match status" value="1"/>
</dbReference>
<accession>A0A0R0L0J9</accession>
<dbReference type="InterPro" id="IPR057135">
    <property type="entry name" value="At4g27190-like_LRR"/>
</dbReference>
<dbReference type="Gramene" id="KRH72848">
    <property type="protein sequence ID" value="KRH72848"/>
    <property type="gene ID" value="GLYMA_02G237400"/>
</dbReference>
<keyword evidence="5" id="KW-1185">Reference proteome</keyword>
<evidence type="ECO:0000256" key="1">
    <source>
        <dbReference type="ARBA" id="ARBA00022821"/>
    </source>
</evidence>
<dbReference type="PANTHER" id="PTHR33463:SF105">
    <property type="entry name" value="AND NB-ARC DOMAIN DISEASE RESISTANCE PROTEIN, PUTATIVE-RELATED"/>
    <property type="match status" value="1"/>
</dbReference>
<dbReference type="InterPro" id="IPR032675">
    <property type="entry name" value="LRR_dom_sf"/>
</dbReference>
<protein>
    <recommendedName>
        <fullName evidence="2">Disease resistance protein At4g27190-like leucine-rich repeats domain-containing protein</fullName>
    </recommendedName>
</protein>
<sequence>MHAAINFLRESCLLLHAKIKEKVKMHDLVRDVALWIASETGQEILADKKAIISLWDLKNGLLPDDQLNCPTTLEIFLLHFPNNGFEVSNVCLESLQALEILDLRGSSFDGILALKKLKLLDLLCSGIEKDIAYEDLILRAEYFHLMTLEGGCKNVIPSIDPQGMNQLIFLFLKSCPEIECLFGSTNANLLMTKVVFCNLVTLRLSRMHGLQEVFSDPSSQCFLKNLQELEVEECRQLHSISFPRNSKVCSFTELKINGCPMLTSLFMPSSVQTLELLEVLEIYDCSELKRIIEEVEEGNVEYVSNQSHISLALPKLRSLYVYGCHRLEYIFPVCFARGLGLNPEKTASVSLVS</sequence>
<evidence type="ECO:0000259" key="2">
    <source>
        <dbReference type="Pfam" id="PF23247"/>
    </source>
</evidence>
<feature type="domain" description="Disease resistance protein At4g27190-like leucine-rich repeats" evidence="2">
    <location>
        <begin position="153"/>
        <end position="240"/>
    </location>
</feature>